<keyword evidence="3" id="KW-1185">Reference proteome</keyword>
<accession>A0A0P1HEW0</accession>
<sequence>MGLAGAGGTERDHILLAFDPFAARQLQHHHLVERRDRLEVEAVQAFDGRELCGLDPAFHHAPFPVDQFQLGQPGQVTHVIYAFSGADTGLLVMFTQERGQPKRFEMVGQQQFGCIRHAPPPASRLM</sequence>
<organism evidence="2 3">
    <name type="scientific">Thalassovita mediterranea</name>
    <dbReference type="NCBI Taxonomy" id="340021"/>
    <lineage>
        <taxon>Bacteria</taxon>
        <taxon>Pseudomonadati</taxon>
        <taxon>Pseudomonadota</taxon>
        <taxon>Alphaproteobacteria</taxon>
        <taxon>Rhodobacterales</taxon>
        <taxon>Roseobacteraceae</taxon>
        <taxon>Thalassovita</taxon>
    </lineage>
</organism>
<evidence type="ECO:0000313" key="3">
    <source>
        <dbReference type="Proteomes" id="UP000051681"/>
    </source>
</evidence>
<gene>
    <name evidence="1" type="ORF">TM5383_01510</name>
    <name evidence="2" type="ORF">TM5383_02758</name>
</gene>
<protein>
    <submittedName>
        <fullName evidence="2">Uncharacterized protein</fullName>
    </submittedName>
</protein>
<name>A0A0P1HEW0_9RHOB</name>
<dbReference type="AlphaFoldDB" id="A0A0P1HEW0"/>
<reference evidence="2 3" key="1">
    <citation type="submission" date="2015-09" db="EMBL/GenBank/DDBJ databases">
        <authorList>
            <consortium name="Swine Surveillance"/>
        </authorList>
    </citation>
    <scope>NUCLEOTIDE SEQUENCE [LARGE SCALE GENOMIC DNA]</scope>
    <source>
        <strain evidence="2 3">CECT 8383</strain>
    </source>
</reference>
<evidence type="ECO:0000313" key="1">
    <source>
        <dbReference type="EMBL" id="CUH84302.1"/>
    </source>
</evidence>
<dbReference type="EMBL" id="CYSF01000017">
    <property type="protein sequence ID" value="CUH85524.1"/>
    <property type="molecule type" value="Genomic_DNA"/>
</dbReference>
<proteinExistence type="predicted"/>
<dbReference type="Proteomes" id="UP000051681">
    <property type="component" value="Unassembled WGS sequence"/>
</dbReference>
<dbReference type="EMBL" id="CYSF01000006">
    <property type="protein sequence ID" value="CUH84302.1"/>
    <property type="molecule type" value="Genomic_DNA"/>
</dbReference>
<evidence type="ECO:0000313" key="2">
    <source>
        <dbReference type="EMBL" id="CUH85524.1"/>
    </source>
</evidence>